<name>Q0G5S2_9HYPH</name>
<dbReference type="HOGENOM" id="CLU_2769897_0_0_5"/>
<sequence length="69" mass="7899">MKPSRYELVVAEFLDCVAGRRINGERHDAVAKGLGVMKLFRNCFRTYLQDNKEIRCIRKEGAAKIEGVQ</sequence>
<dbReference type="AlphaFoldDB" id="Q0G5S2"/>
<reference evidence="1 2" key="1">
    <citation type="journal article" date="2010" name="J. Bacteriol.">
        <title>Genome sequence of Fulvimarina pelagi HTCC2506T, a Mn(II)-oxidizing alphaproteobacterium possessing an aerobic anoxygenic photosynthetic gene cluster and Xanthorhodopsin.</title>
        <authorList>
            <person name="Kang I."/>
            <person name="Oh H.M."/>
            <person name="Lim S.I."/>
            <person name="Ferriera S."/>
            <person name="Giovannoni S.J."/>
            <person name="Cho J.C."/>
        </authorList>
    </citation>
    <scope>NUCLEOTIDE SEQUENCE [LARGE SCALE GENOMIC DNA]</scope>
    <source>
        <strain evidence="1 2">HTCC2506</strain>
    </source>
</reference>
<comment type="caution">
    <text evidence="1">The sequence shown here is derived from an EMBL/GenBank/DDBJ whole genome shotgun (WGS) entry which is preliminary data.</text>
</comment>
<dbReference type="EMBL" id="AATP01000001">
    <property type="protein sequence ID" value="EAU42992.1"/>
    <property type="molecule type" value="Genomic_DNA"/>
</dbReference>
<evidence type="ECO:0000313" key="2">
    <source>
        <dbReference type="Proteomes" id="UP000004310"/>
    </source>
</evidence>
<dbReference type="STRING" id="217511.GCA_001463845_00590"/>
<organism evidence="1 2">
    <name type="scientific">Fulvimarina pelagi HTCC2506</name>
    <dbReference type="NCBI Taxonomy" id="314231"/>
    <lineage>
        <taxon>Bacteria</taxon>
        <taxon>Pseudomonadati</taxon>
        <taxon>Pseudomonadota</taxon>
        <taxon>Alphaproteobacteria</taxon>
        <taxon>Hyphomicrobiales</taxon>
        <taxon>Aurantimonadaceae</taxon>
        <taxon>Fulvimarina</taxon>
    </lineage>
</organism>
<proteinExistence type="predicted"/>
<evidence type="ECO:0000313" key="1">
    <source>
        <dbReference type="EMBL" id="EAU42992.1"/>
    </source>
</evidence>
<keyword evidence="2" id="KW-1185">Reference proteome</keyword>
<dbReference type="Proteomes" id="UP000004310">
    <property type="component" value="Unassembled WGS sequence"/>
</dbReference>
<gene>
    <name evidence="1" type="ORF">FP2506_09121</name>
</gene>
<protein>
    <submittedName>
        <fullName evidence="1">Uncharacterized protein</fullName>
    </submittedName>
</protein>
<accession>Q0G5S2</accession>